<evidence type="ECO:0000256" key="1">
    <source>
        <dbReference type="SAM" id="MobiDB-lite"/>
    </source>
</evidence>
<reference evidence="2 3" key="1">
    <citation type="submission" date="2023-01" db="EMBL/GenBank/DDBJ databases">
        <title>Novel diversity within Roseofilum (Cyanobacteria; Desertifilaceae) from marine benthic mats with descriptions of four novel species.</title>
        <authorList>
            <person name="Wang Y."/>
            <person name="Berthold D.E."/>
            <person name="Hu J."/>
            <person name="Lefler F.W."/>
            <person name="Laughinghouse H.D. IV."/>
        </authorList>
    </citation>
    <scope>NUCLEOTIDE SEQUENCE [LARGE SCALE GENOMIC DNA]</scope>
    <source>
        <strain evidence="2 3">BLCC-M154</strain>
    </source>
</reference>
<evidence type="ECO:0000313" key="2">
    <source>
        <dbReference type="EMBL" id="MDJ1171158.1"/>
    </source>
</evidence>
<name>A0ABT7AYK4_9CYAN</name>
<protein>
    <submittedName>
        <fullName evidence="2">Uncharacterized protein</fullName>
    </submittedName>
</protein>
<proteinExistence type="predicted"/>
<feature type="compositionally biased region" description="Low complexity" evidence="1">
    <location>
        <begin position="11"/>
        <end position="21"/>
    </location>
</feature>
<dbReference type="Proteomes" id="UP001235303">
    <property type="component" value="Unassembled WGS sequence"/>
</dbReference>
<sequence>MTGTTSHPTGSRSNSSSAWQSSRRRSQTRRSQEFVLDRNYILDLVNSLESISEK</sequence>
<dbReference type="RefSeq" id="WP_283754913.1">
    <property type="nucleotide sequence ID" value="NZ_JAQOSP010000107.1"/>
</dbReference>
<gene>
    <name evidence="2" type="ORF">PMG71_17150</name>
</gene>
<feature type="compositionally biased region" description="Polar residues" evidence="1">
    <location>
        <begin position="1"/>
        <end position="10"/>
    </location>
</feature>
<evidence type="ECO:0000313" key="3">
    <source>
        <dbReference type="Proteomes" id="UP001235303"/>
    </source>
</evidence>
<comment type="caution">
    <text evidence="2">The sequence shown here is derived from an EMBL/GenBank/DDBJ whole genome shotgun (WGS) entry which is preliminary data.</text>
</comment>
<dbReference type="EMBL" id="JAQOSP010000107">
    <property type="protein sequence ID" value="MDJ1171158.1"/>
    <property type="molecule type" value="Genomic_DNA"/>
</dbReference>
<organism evidence="2 3">
    <name type="scientific">Roseofilum acuticapitatum BLCC-M154</name>
    <dbReference type="NCBI Taxonomy" id="3022444"/>
    <lineage>
        <taxon>Bacteria</taxon>
        <taxon>Bacillati</taxon>
        <taxon>Cyanobacteriota</taxon>
        <taxon>Cyanophyceae</taxon>
        <taxon>Desertifilales</taxon>
        <taxon>Desertifilaceae</taxon>
        <taxon>Roseofilum</taxon>
        <taxon>Roseofilum acuticapitatum</taxon>
    </lineage>
</organism>
<keyword evidence="3" id="KW-1185">Reference proteome</keyword>
<feature type="region of interest" description="Disordered" evidence="1">
    <location>
        <begin position="1"/>
        <end position="32"/>
    </location>
</feature>
<accession>A0ABT7AYK4</accession>